<evidence type="ECO:0000313" key="2">
    <source>
        <dbReference type="EMBL" id="VVG70385.1"/>
    </source>
</evidence>
<accession>A0A5E5P293</accession>
<feature type="chain" id="PRO_5023072154" evidence="1">
    <location>
        <begin position="30"/>
        <end position="122"/>
    </location>
</feature>
<feature type="signal peptide" evidence="1">
    <location>
        <begin position="1"/>
        <end position="29"/>
    </location>
</feature>
<name>A0A5E5P293_9BURK</name>
<reference evidence="2 3" key="1">
    <citation type="submission" date="2019-08" db="EMBL/GenBank/DDBJ databases">
        <authorList>
            <person name="Peeters C."/>
        </authorList>
    </citation>
    <scope>NUCLEOTIDE SEQUENCE [LARGE SCALE GENOMIC DNA]</scope>
    <source>
        <strain evidence="2 3">LMG 18089</strain>
    </source>
</reference>
<dbReference type="Proteomes" id="UP000364291">
    <property type="component" value="Unassembled WGS sequence"/>
</dbReference>
<evidence type="ECO:0000256" key="1">
    <source>
        <dbReference type="SAM" id="SignalP"/>
    </source>
</evidence>
<dbReference type="OrthoDB" id="9964873at2"/>
<gene>
    <name evidence="2" type="ORF">PAP18089_01345</name>
</gene>
<organism evidence="2 3">
    <name type="scientific">Pandoraea apista</name>
    <dbReference type="NCBI Taxonomy" id="93218"/>
    <lineage>
        <taxon>Bacteria</taxon>
        <taxon>Pseudomonadati</taxon>
        <taxon>Pseudomonadota</taxon>
        <taxon>Betaproteobacteria</taxon>
        <taxon>Burkholderiales</taxon>
        <taxon>Burkholderiaceae</taxon>
        <taxon>Pandoraea</taxon>
    </lineage>
</organism>
<keyword evidence="1" id="KW-0732">Signal</keyword>
<dbReference type="EMBL" id="CABPSX010000002">
    <property type="protein sequence ID" value="VVG70385.1"/>
    <property type="molecule type" value="Genomic_DNA"/>
</dbReference>
<sequence>MKLMEIFRRQIEYLVGASALICLASTSMAQSAPAIATASAPASASAASTGLYCDDPAHAGARCCQLPPAARDKDDLCNLIPNIKVAQGPGGSLVPPGALNGIVVSPANGKLNLESLAPGGLK</sequence>
<protein>
    <submittedName>
        <fullName evidence="2">Uncharacterized protein</fullName>
    </submittedName>
</protein>
<dbReference type="AlphaFoldDB" id="A0A5E5P293"/>
<dbReference type="RefSeq" id="WP_150728523.1">
    <property type="nucleotide sequence ID" value="NZ_CABPSX010000002.1"/>
</dbReference>
<proteinExistence type="predicted"/>
<evidence type="ECO:0000313" key="3">
    <source>
        <dbReference type="Proteomes" id="UP000364291"/>
    </source>
</evidence>